<dbReference type="InterPro" id="IPR013783">
    <property type="entry name" value="Ig-like_fold"/>
</dbReference>
<feature type="chain" id="PRO_5045688766" description="Ig-like domain-containing protein" evidence="2">
    <location>
        <begin position="25"/>
        <end position="257"/>
    </location>
</feature>
<feature type="transmembrane region" description="Helical" evidence="1">
    <location>
        <begin position="233"/>
        <end position="252"/>
    </location>
</feature>
<dbReference type="SUPFAM" id="SSF48726">
    <property type="entry name" value="Immunoglobulin"/>
    <property type="match status" value="2"/>
</dbReference>
<sequence length="257" mass="28540">MAAHLGVTCLSVYLTAVLLCYVCANKEKNIFKARERTNITLQTGEHQHNAQAVWIFGAENPNIRIATIKRSGEVKSDYEEHFRGRLLLDRHTGDLTITQVKTSDSGIYQFQSIGTKIITRDIHLIVYSLVPAPFITTTLTVINSSFTSVTAECSVLNSRELMLSWYRGTVRLMETSSPKLSSKLNLSLEVDVADGDNYSCVAENPVERKTTELLGKDIQLGNAENSSWCQNEATIRLLISAGVGLVLLLLLVDHIRL</sequence>
<comment type="caution">
    <text evidence="4">The sequence shown here is derived from an EMBL/GenBank/DDBJ whole genome shotgun (WGS) entry which is preliminary data.</text>
</comment>
<evidence type="ECO:0000313" key="4">
    <source>
        <dbReference type="EMBL" id="MEQ2239514.1"/>
    </source>
</evidence>
<name>A0ABV0U3J1_9TELE</name>
<dbReference type="InterPro" id="IPR013106">
    <property type="entry name" value="Ig_V-set"/>
</dbReference>
<proteinExistence type="predicted"/>
<keyword evidence="1" id="KW-0472">Membrane</keyword>
<evidence type="ECO:0000259" key="3">
    <source>
        <dbReference type="PROSITE" id="PS50835"/>
    </source>
</evidence>
<evidence type="ECO:0000313" key="5">
    <source>
        <dbReference type="Proteomes" id="UP001482620"/>
    </source>
</evidence>
<dbReference type="InterPro" id="IPR007110">
    <property type="entry name" value="Ig-like_dom"/>
</dbReference>
<gene>
    <name evidence="4" type="ORF">ILYODFUR_005254</name>
</gene>
<feature type="domain" description="Ig-like" evidence="3">
    <location>
        <begin position="133"/>
        <end position="211"/>
    </location>
</feature>
<organism evidence="4 5">
    <name type="scientific">Ilyodon furcidens</name>
    <name type="common">goldbreast splitfin</name>
    <dbReference type="NCBI Taxonomy" id="33524"/>
    <lineage>
        <taxon>Eukaryota</taxon>
        <taxon>Metazoa</taxon>
        <taxon>Chordata</taxon>
        <taxon>Craniata</taxon>
        <taxon>Vertebrata</taxon>
        <taxon>Euteleostomi</taxon>
        <taxon>Actinopterygii</taxon>
        <taxon>Neopterygii</taxon>
        <taxon>Teleostei</taxon>
        <taxon>Neoteleostei</taxon>
        <taxon>Acanthomorphata</taxon>
        <taxon>Ovalentaria</taxon>
        <taxon>Atherinomorphae</taxon>
        <taxon>Cyprinodontiformes</taxon>
        <taxon>Goodeidae</taxon>
        <taxon>Ilyodon</taxon>
    </lineage>
</organism>
<protein>
    <recommendedName>
        <fullName evidence="3">Ig-like domain-containing protein</fullName>
    </recommendedName>
</protein>
<evidence type="ECO:0000256" key="2">
    <source>
        <dbReference type="SAM" id="SignalP"/>
    </source>
</evidence>
<dbReference type="Proteomes" id="UP001482620">
    <property type="component" value="Unassembled WGS sequence"/>
</dbReference>
<dbReference type="CDD" id="cd00096">
    <property type="entry name" value="Ig"/>
    <property type="match status" value="1"/>
</dbReference>
<dbReference type="EMBL" id="JAHRIQ010058230">
    <property type="protein sequence ID" value="MEQ2239514.1"/>
    <property type="molecule type" value="Genomic_DNA"/>
</dbReference>
<reference evidence="4 5" key="1">
    <citation type="submission" date="2021-06" db="EMBL/GenBank/DDBJ databases">
        <authorList>
            <person name="Palmer J.M."/>
        </authorList>
    </citation>
    <scope>NUCLEOTIDE SEQUENCE [LARGE SCALE GENOMIC DNA]</scope>
    <source>
        <strain evidence="5">if_2019</strain>
        <tissue evidence="4">Muscle</tissue>
    </source>
</reference>
<dbReference type="PROSITE" id="PS50835">
    <property type="entry name" value="IG_LIKE"/>
    <property type="match status" value="1"/>
</dbReference>
<dbReference type="InterPro" id="IPR036179">
    <property type="entry name" value="Ig-like_dom_sf"/>
</dbReference>
<keyword evidence="1" id="KW-1133">Transmembrane helix</keyword>
<keyword evidence="2" id="KW-0732">Signal</keyword>
<keyword evidence="5" id="KW-1185">Reference proteome</keyword>
<feature type="signal peptide" evidence="2">
    <location>
        <begin position="1"/>
        <end position="24"/>
    </location>
</feature>
<dbReference type="Pfam" id="PF07686">
    <property type="entry name" value="V-set"/>
    <property type="match status" value="1"/>
</dbReference>
<keyword evidence="1" id="KW-0812">Transmembrane</keyword>
<dbReference type="PANTHER" id="PTHR21063:SF4">
    <property type="entry name" value="CD48 ANTIGEN-RELATED"/>
    <property type="match status" value="1"/>
</dbReference>
<accession>A0ABV0U3J1</accession>
<dbReference type="Gene3D" id="2.60.40.10">
    <property type="entry name" value="Immunoglobulins"/>
    <property type="match status" value="2"/>
</dbReference>
<dbReference type="PANTHER" id="PTHR21063">
    <property type="entry name" value="LFA-3"/>
    <property type="match status" value="1"/>
</dbReference>
<evidence type="ECO:0000256" key="1">
    <source>
        <dbReference type="SAM" id="Phobius"/>
    </source>
</evidence>